<accession>A0ABQ6K126</accession>
<reference evidence="2" key="1">
    <citation type="journal article" date="2019" name="Int. J. Syst. Evol. Microbiol.">
        <title>The Global Catalogue of Microorganisms (GCM) 10K type strain sequencing project: providing services to taxonomists for standard genome sequencing and annotation.</title>
        <authorList>
            <consortium name="The Broad Institute Genomics Platform"/>
            <consortium name="The Broad Institute Genome Sequencing Center for Infectious Disease"/>
            <person name="Wu L."/>
            <person name="Ma J."/>
        </authorList>
    </citation>
    <scope>NUCLEOTIDE SEQUENCE [LARGE SCALE GENOMIC DNA]</scope>
    <source>
        <strain evidence="2">NBRC 108755</strain>
    </source>
</reference>
<comment type="caution">
    <text evidence="1">The sequence shown here is derived from an EMBL/GenBank/DDBJ whole genome shotgun (WGS) entry which is preliminary data.</text>
</comment>
<evidence type="ECO:0000313" key="2">
    <source>
        <dbReference type="Proteomes" id="UP001157069"/>
    </source>
</evidence>
<dbReference type="Proteomes" id="UP001157069">
    <property type="component" value="Unassembled WGS sequence"/>
</dbReference>
<organism evidence="1 2">
    <name type="scientific">Homoserinibacter gongjuensis</name>
    <dbReference type="NCBI Taxonomy" id="1162968"/>
    <lineage>
        <taxon>Bacteria</taxon>
        <taxon>Bacillati</taxon>
        <taxon>Actinomycetota</taxon>
        <taxon>Actinomycetes</taxon>
        <taxon>Micrococcales</taxon>
        <taxon>Microbacteriaceae</taxon>
        <taxon>Homoserinibacter</taxon>
    </lineage>
</organism>
<keyword evidence="2" id="KW-1185">Reference proteome</keyword>
<proteinExistence type="predicted"/>
<protein>
    <submittedName>
        <fullName evidence="1">Uncharacterized protein</fullName>
    </submittedName>
</protein>
<dbReference type="EMBL" id="BSVA01000001">
    <property type="protein sequence ID" value="GMA92612.1"/>
    <property type="molecule type" value="Genomic_DNA"/>
</dbReference>
<gene>
    <name evidence="1" type="ORF">GCM10025869_31410</name>
</gene>
<sequence>MMALAGLSVGFDAKAPVRDLADVLLDARDLSMLLPLMGLR</sequence>
<evidence type="ECO:0000313" key="1">
    <source>
        <dbReference type="EMBL" id="GMA92612.1"/>
    </source>
</evidence>
<name>A0ABQ6K126_9MICO</name>